<dbReference type="Pfam" id="PF01078">
    <property type="entry name" value="Mg_chelatase"/>
    <property type="match status" value="1"/>
</dbReference>
<protein>
    <submittedName>
        <fullName evidence="3">Competence protein ComM</fullName>
    </submittedName>
</protein>
<evidence type="ECO:0000259" key="2">
    <source>
        <dbReference type="Pfam" id="PF01078"/>
    </source>
</evidence>
<gene>
    <name evidence="3" type="primary">comM_1</name>
    <name evidence="3" type="ORF">A8U91_04240</name>
</gene>
<evidence type="ECO:0000313" key="3">
    <source>
        <dbReference type="EMBL" id="OBX35169.1"/>
    </source>
</evidence>
<dbReference type="Proteomes" id="UP000092504">
    <property type="component" value="Unassembled WGS sequence"/>
</dbReference>
<dbReference type="InterPro" id="IPR045006">
    <property type="entry name" value="CHLI-like"/>
</dbReference>
<dbReference type="PANTHER" id="PTHR32039">
    <property type="entry name" value="MAGNESIUM-CHELATASE SUBUNIT CHLI"/>
    <property type="match status" value="1"/>
</dbReference>
<dbReference type="Gene3D" id="3.40.50.300">
    <property type="entry name" value="P-loop containing nucleotide triphosphate hydrolases"/>
    <property type="match status" value="1"/>
</dbReference>
<name>A0A1B8NYU6_HALEL</name>
<proteinExistence type="predicted"/>
<evidence type="ECO:0000313" key="4">
    <source>
        <dbReference type="Proteomes" id="UP000092504"/>
    </source>
</evidence>
<dbReference type="SUPFAM" id="SSF52540">
    <property type="entry name" value="P-loop containing nucleoside triphosphate hydrolases"/>
    <property type="match status" value="1"/>
</dbReference>
<feature type="domain" description="Magnesium chelatase ChlI-like catalytic" evidence="2">
    <location>
        <begin position="1"/>
        <end position="114"/>
    </location>
</feature>
<dbReference type="AlphaFoldDB" id="A0A1B8NYU6"/>
<feature type="region of interest" description="Disordered" evidence="1">
    <location>
        <begin position="100"/>
        <end position="119"/>
    </location>
</feature>
<dbReference type="InterPro" id="IPR000523">
    <property type="entry name" value="Mg_chelatse_chII-like_cat_dom"/>
</dbReference>
<accession>A0A1B8NYU6</accession>
<evidence type="ECO:0000256" key="1">
    <source>
        <dbReference type="SAM" id="MobiDB-lite"/>
    </source>
</evidence>
<dbReference type="EMBL" id="MAJD01000002">
    <property type="protein sequence ID" value="OBX35169.1"/>
    <property type="molecule type" value="Genomic_DNA"/>
</dbReference>
<dbReference type="PANTHER" id="PTHR32039:SF7">
    <property type="entry name" value="COMPETENCE PROTEIN COMM"/>
    <property type="match status" value="1"/>
</dbReference>
<sequence length="119" mass="13199">MLASRLPGILPPLGEDEALEVAAVRSVSELPLAEQWGRRPFRAPHHTASAVALVGGGSRPKPGEISLAYHGVLFLDELPEFSRQVLEVMREPMESGQIHIARANHERRYPARFQQDAQE</sequence>
<dbReference type="GO" id="GO:0005524">
    <property type="term" value="F:ATP binding"/>
    <property type="evidence" value="ECO:0007669"/>
    <property type="project" value="InterPro"/>
</dbReference>
<comment type="caution">
    <text evidence="3">The sequence shown here is derived from an EMBL/GenBank/DDBJ whole genome shotgun (WGS) entry which is preliminary data.</text>
</comment>
<dbReference type="InterPro" id="IPR027417">
    <property type="entry name" value="P-loop_NTPase"/>
</dbReference>
<reference evidence="3 4" key="1">
    <citation type="submission" date="2016-06" db="EMBL/GenBank/DDBJ databases">
        <title>Genome sequence of halotolerant plant growth promoting strain of Halomonas elongata HEK1 isolated from salterns of Rann of Kutch, Gujarat, India.</title>
        <authorList>
            <person name="Gaba S."/>
            <person name="Singh R.N."/>
            <person name="Abrol S."/>
            <person name="Kaushik R."/>
            <person name="Saxena A.K."/>
        </authorList>
    </citation>
    <scope>NUCLEOTIDE SEQUENCE [LARGE SCALE GENOMIC DNA]</scope>
    <source>
        <strain evidence="3 4">HEK1</strain>
    </source>
</reference>
<organism evidence="3 4">
    <name type="scientific">Halomonas elongata</name>
    <dbReference type="NCBI Taxonomy" id="2746"/>
    <lineage>
        <taxon>Bacteria</taxon>
        <taxon>Pseudomonadati</taxon>
        <taxon>Pseudomonadota</taxon>
        <taxon>Gammaproteobacteria</taxon>
        <taxon>Oceanospirillales</taxon>
        <taxon>Halomonadaceae</taxon>
        <taxon>Halomonas</taxon>
    </lineage>
</organism>
<dbReference type="PATRIC" id="fig|2746.7.peg.4362"/>